<dbReference type="RefSeq" id="WP_134021215.1">
    <property type="nucleotide sequence ID" value="NZ_SOEC01000030.1"/>
</dbReference>
<reference evidence="1 2" key="1">
    <citation type="submission" date="2019-03" db="EMBL/GenBank/DDBJ databases">
        <title>Freshwater and sediment microbial communities from various areas in North America, analyzing microbe dynamics in response to fracking.</title>
        <authorList>
            <person name="Lamendella R."/>
        </authorList>
    </citation>
    <scope>NUCLEOTIDE SEQUENCE [LARGE SCALE GENOMIC DNA]</scope>
    <source>
        <strain evidence="1 2">6_TX</strain>
    </source>
</reference>
<dbReference type="EMBL" id="SOEC01000030">
    <property type="protein sequence ID" value="TDX22218.1"/>
    <property type="molecule type" value="Genomic_DNA"/>
</dbReference>
<comment type="caution">
    <text evidence="1">The sequence shown here is derived from an EMBL/GenBank/DDBJ whole genome shotgun (WGS) entry which is preliminary data.</text>
</comment>
<evidence type="ECO:0000313" key="1">
    <source>
        <dbReference type="EMBL" id="TDX22218.1"/>
    </source>
</evidence>
<evidence type="ECO:0000313" key="2">
    <source>
        <dbReference type="Proteomes" id="UP000294489"/>
    </source>
</evidence>
<dbReference type="AlphaFoldDB" id="A0A4R8FEN5"/>
<name>A0A4R8FEN5_9GAMM</name>
<organism evidence="1 2">
    <name type="scientific">Modicisalibacter xianhensis</name>
    <dbReference type="NCBI Taxonomy" id="442341"/>
    <lineage>
        <taxon>Bacteria</taxon>
        <taxon>Pseudomonadati</taxon>
        <taxon>Pseudomonadota</taxon>
        <taxon>Gammaproteobacteria</taxon>
        <taxon>Oceanospirillales</taxon>
        <taxon>Halomonadaceae</taxon>
        <taxon>Modicisalibacter</taxon>
    </lineage>
</organism>
<dbReference type="OrthoDB" id="2318182at2"/>
<gene>
    <name evidence="1" type="ORF">DFO67_13028</name>
</gene>
<sequence length="244" mass="27787">MALSSTESHHAAFQLVWLSAADDFSSALEQWQSSGKCNDYGSPIMTCQLSDIEGYRFLFEISSETAGQTLWVSMECILALGISVSRDGQKLSAPRARAELERAVWVKRREACIVALMEHGMAKLDHALLRAISMFREHEALSPHYASLVFSILEREKIDHEPGFFRVFLRRKQDRQEIMAMSPWQVWRFWRAMTPEQQHEVRALGHRPPPAYAPAPDAQSSWILAQRKSNQAPAKFVNRVVSTT</sequence>
<accession>A0A4R8FEN5</accession>
<proteinExistence type="predicted"/>
<protein>
    <submittedName>
        <fullName evidence="1">Uncharacterized protein</fullName>
    </submittedName>
</protein>
<dbReference type="Proteomes" id="UP000294489">
    <property type="component" value="Unassembled WGS sequence"/>
</dbReference>